<comment type="similarity">
    <text evidence="2">Belongs to the acyl-CoA dehydrogenase family.</text>
</comment>
<evidence type="ECO:0000259" key="6">
    <source>
        <dbReference type="Pfam" id="PF00441"/>
    </source>
</evidence>
<dbReference type="GO" id="GO:0050660">
    <property type="term" value="F:flavin adenine dinucleotide binding"/>
    <property type="evidence" value="ECO:0007669"/>
    <property type="project" value="InterPro"/>
</dbReference>
<keyword evidence="5" id="KW-0560">Oxidoreductase</keyword>
<proteinExistence type="inferred from homology"/>
<dbReference type="Pfam" id="PF00441">
    <property type="entry name" value="Acyl-CoA_dh_1"/>
    <property type="match status" value="1"/>
</dbReference>
<dbReference type="Proteomes" id="UP000024942">
    <property type="component" value="Unassembled WGS sequence"/>
</dbReference>
<evidence type="ECO:0000256" key="5">
    <source>
        <dbReference type="ARBA" id="ARBA00023002"/>
    </source>
</evidence>
<dbReference type="InterPro" id="IPR009075">
    <property type="entry name" value="AcylCo_DH/oxidase_C"/>
</dbReference>
<dbReference type="EMBL" id="ARYL01000022">
    <property type="protein sequence ID" value="KDA01763.1"/>
    <property type="molecule type" value="Genomic_DNA"/>
</dbReference>
<gene>
    <name evidence="8" type="ORF">HOC_14033</name>
</gene>
<evidence type="ECO:0000256" key="2">
    <source>
        <dbReference type="ARBA" id="ARBA00009347"/>
    </source>
</evidence>
<dbReference type="Pfam" id="PF02771">
    <property type="entry name" value="Acyl-CoA_dh_N"/>
    <property type="match status" value="1"/>
</dbReference>
<evidence type="ECO:0000256" key="4">
    <source>
        <dbReference type="ARBA" id="ARBA00022827"/>
    </source>
</evidence>
<dbReference type="InterPro" id="IPR013786">
    <property type="entry name" value="AcylCoA_DH/ox_N"/>
</dbReference>
<dbReference type="InterPro" id="IPR009100">
    <property type="entry name" value="AcylCoA_DH/oxidase_NM_dom_sf"/>
</dbReference>
<reference evidence="8 9" key="1">
    <citation type="journal article" date="2014" name="Antonie Van Leeuwenhoek">
        <title>Hyphomonas beringensis sp. nov. and Hyphomonas chukchiensis sp. nov., isolated from surface seawater of the Bering Sea and Chukchi Sea.</title>
        <authorList>
            <person name="Li C."/>
            <person name="Lai Q."/>
            <person name="Li G."/>
            <person name="Dong C."/>
            <person name="Wang J."/>
            <person name="Liao Y."/>
            <person name="Shao Z."/>
        </authorList>
    </citation>
    <scope>NUCLEOTIDE SEQUENCE [LARGE SCALE GENOMIC DNA]</scope>
    <source>
        <strain evidence="8 9">SCH89</strain>
    </source>
</reference>
<dbReference type="PATRIC" id="fig|1280953.3.peg.2820"/>
<dbReference type="PANTHER" id="PTHR43884">
    <property type="entry name" value="ACYL-COA DEHYDROGENASE"/>
    <property type="match status" value="1"/>
</dbReference>
<dbReference type="eggNOG" id="COG1960">
    <property type="taxonomic scope" value="Bacteria"/>
</dbReference>
<sequence length="370" mass="39447">MNFDLSDEQKMLAEQARGLLAERAPYDRLRELVDAGAEWDEPLWRELAEMGFLGARIPEAYGGLGLADLDLGVISEELGRANCALPFFSSIVCAADALAVAGSEAQKAVWLPLLASGEVVAAFANAEGKTGWRPAKPGVRFAGGELIGTKTPVADAGIAGVAIVVCAHNGRETLALVKLDQAGVTRTRLDSFDALRAHYRIDFDGAKAELLDGADSDVIDGVLNRAAVQAAFEAVGAAEACVHMGRDYTMERQMFGRPLASYQAIKHKLADILMATELARSNAYYAGWAANEAPDDLPLAAAAARLSSLEAFGAAARENLQVHGGIGYTFEANCHFYYRRERTLALTLGPKGYWADQLVTAVRAQDGEAA</sequence>
<dbReference type="STRING" id="1280953.HOC_14033"/>
<dbReference type="InterPro" id="IPR037069">
    <property type="entry name" value="AcylCoA_DH/ox_N_sf"/>
</dbReference>
<dbReference type="AlphaFoldDB" id="A0A059G5M1"/>
<feature type="domain" description="Acyl-CoA dehydrogenase/oxidase N-terminal" evidence="7">
    <location>
        <begin position="6"/>
        <end position="118"/>
    </location>
</feature>
<comment type="cofactor">
    <cofactor evidence="1">
        <name>FAD</name>
        <dbReference type="ChEBI" id="CHEBI:57692"/>
    </cofactor>
</comment>
<keyword evidence="3" id="KW-0285">Flavoprotein</keyword>
<name>A0A059G5M1_9PROT</name>
<accession>A0A059G5M1</accession>
<comment type="caution">
    <text evidence="8">The sequence shown here is derived from an EMBL/GenBank/DDBJ whole genome shotgun (WGS) entry which is preliminary data.</text>
</comment>
<evidence type="ECO:0000313" key="9">
    <source>
        <dbReference type="Proteomes" id="UP000024942"/>
    </source>
</evidence>
<feature type="domain" description="Acyl-CoA dehydrogenase/oxidase C-terminal" evidence="6">
    <location>
        <begin position="218"/>
        <end position="351"/>
    </location>
</feature>
<keyword evidence="9" id="KW-1185">Reference proteome</keyword>
<dbReference type="SUPFAM" id="SSF47203">
    <property type="entry name" value="Acyl-CoA dehydrogenase C-terminal domain-like"/>
    <property type="match status" value="1"/>
</dbReference>
<evidence type="ECO:0000256" key="1">
    <source>
        <dbReference type="ARBA" id="ARBA00001974"/>
    </source>
</evidence>
<protein>
    <submittedName>
        <fullName evidence="8">Acyl-CoA dehydrogenase-like protein</fullName>
    </submittedName>
</protein>
<keyword evidence="4" id="KW-0274">FAD</keyword>
<dbReference type="Gene3D" id="1.10.540.10">
    <property type="entry name" value="Acyl-CoA dehydrogenase/oxidase, N-terminal domain"/>
    <property type="match status" value="1"/>
</dbReference>
<dbReference type="SUPFAM" id="SSF56645">
    <property type="entry name" value="Acyl-CoA dehydrogenase NM domain-like"/>
    <property type="match status" value="1"/>
</dbReference>
<dbReference type="Gene3D" id="1.20.140.10">
    <property type="entry name" value="Butyryl-CoA Dehydrogenase, subunit A, domain 3"/>
    <property type="match status" value="1"/>
</dbReference>
<dbReference type="PANTHER" id="PTHR43884:SF20">
    <property type="entry name" value="ACYL-COA DEHYDROGENASE FADE28"/>
    <property type="match status" value="1"/>
</dbReference>
<dbReference type="OrthoDB" id="7328575at2"/>
<dbReference type="GO" id="GO:0003995">
    <property type="term" value="F:acyl-CoA dehydrogenase activity"/>
    <property type="evidence" value="ECO:0007669"/>
    <property type="project" value="TreeGrafter"/>
</dbReference>
<evidence type="ECO:0000313" key="8">
    <source>
        <dbReference type="EMBL" id="KDA01763.1"/>
    </source>
</evidence>
<organism evidence="8 9">
    <name type="scientific">Hyphomonas oceanitis SCH89</name>
    <dbReference type="NCBI Taxonomy" id="1280953"/>
    <lineage>
        <taxon>Bacteria</taxon>
        <taxon>Pseudomonadati</taxon>
        <taxon>Pseudomonadota</taxon>
        <taxon>Alphaproteobacteria</taxon>
        <taxon>Hyphomonadales</taxon>
        <taxon>Hyphomonadaceae</taxon>
        <taxon>Hyphomonas</taxon>
    </lineage>
</organism>
<dbReference type="InterPro" id="IPR036250">
    <property type="entry name" value="AcylCo_DH-like_C"/>
</dbReference>
<evidence type="ECO:0000259" key="7">
    <source>
        <dbReference type="Pfam" id="PF02771"/>
    </source>
</evidence>
<evidence type="ECO:0000256" key="3">
    <source>
        <dbReference type="ARBA" id="ARBA00022630"/>
    </source>
</evidence>
<dbReference type="RefSeq" id="WP_035539597.1">
    <property type="nucleotide sequence ID" value="NZ_ARYL01000022.1"/>
</dbReference>